<dbReference type="GO" id="GO:0016020">
    <property type="term" value="C:membrane"/>
    <property type="evidence" value="ECO:0007669"/>
    <property type="project" value="TreeGrafter"/>
</dbReference>
<keyword evidence="5" id="KW-0808">Transferase</keyword>
<comment type="similarity">
    <text evidence="3">Belongs to the PI3/PI4-kinase family. Type III PI4K subfamily.</text>
</comment>
<keyword evidence="8" id="KW-0067">ATP-binding</keyword>
<dbReference type="Gene3D" id="1.25.40.70">
    <property type="entry name" value="Phosphatidylinositol 3-kinase, accessory domain (PIK)"/>
    <property type="match status" value="1"/>
</dbReference>
<evidence type="ECO:0000256" key="4">
    <source>
        <dbReference type="ARBA" id="ARBA00012169"/>
    </source>
</evidence>
<dbReference type="GO" id="GO:2000786">
    <property type="term" value="P:positive regulation of autophagosome assembly"/>
    <property type="evidence" value="ECO:0007669"/>
    <property type="project" value="EnsemblFungi"/>
</dbReference>
<dbReference type="GO" id="GO:0044011">
    <property type="term" value="P:single-species biofilm formation on inanimate substrate"/>
    <property type="evidence" value="ECO:0007669"/>
    <property type="project" value="UniProtKB-ARBA"/>
</dbReference>
<dbReference type="InterPro" id="IPR015433">
    <property type="entry name" value="PI3/4_kinase"/>
</dbReference>
<dbReference type="SUPFAM" id="SSF56112">
    <property type="entry name" value="Protein kinase-like (PK-like)"/>
    <property type="match status" value="1"/>
</dbReference>
<dbReference type="GO" id="GO:0006995">
    <property type="term" value="P:cellular response to nitrogen starvation"/>
    <property type="evidence" value="ECO:0007669"/>
    <property type="project" value="EnsemblFungi"/>
</dbReference>
<dbReference type="GO" id="GO:0044182">
    <property type="term" value="P:filamentous growth of a population of unicellular organisms"/>
    <property type="evidence" value="ECO:0007669"/>
    <property type="project" value="UniProtKB-ARBA"/>
</dbReference>
<feature type="compositionally biased region" description="Low complexity" evidence="11">
    <location>
        <begin position="536"/>
        <end position="546"/>
    </location>
</feature>
<evidence type="ECO:0000259" key="13">
    <source>
        <dbReference type="PROSITE" id="PS51545"/>
    </source>
</evidence>
<dbReference type="Pfam" id="PF21245">
    <property type="entry name" value="PI4KB-PIK1_PIK"/>
    <property type="match status" value="1"/>
</dbReference>
<reference evidence="14 15" key="1">
    <citation type="journal article" date="2009" name="Nature">
        <title>Evolution of pathogenicity and sexual reproduction in eight Candida genomes.</title>
        <authorList>
            <person name="Butler G."/>
            <person name="Rasmussen M.D."/>
            <person name="Lin M.F."/>
            <person name="Santos M.A."/>
            <person name="Sakthikumar S."/>
            <person name="Munro C.A."/>
            <person name="Rheinbay E."/>
            <person name="Grabherr M."/>
            <person name="Forche A."/>
            <person name="Reedy J.L."/>
            <person name="Agrafioti I."/>
            <person name="Arnaud M.B."/>
            <person name="Bates S."/>
            <person name="Brown A.J."/>
            <person name="Brunke S."/>
            <person name="Costanzo M.C."/>
            <person name="Fitzpatrick D.A."/>
            <person name="de Groot P.W."/>
            <person name="Harris D."/>
            <person name="Hoyer L.L."/>
            <person name="Hube B."/>
            <person name="Klis F.M."/>
            <person name="Kodira C."/>
            <person name="Lennard N."/>
            <person name="Logue M.E."/>
            <person name="Martin R."/>
            <person name="Neiman A.M."/>
            <person name="Nikolaou E."/>
            <person name="Quail M.A."/>
            <person name="Quinn J."/>
            <person name="Santos M.C."/>
            <person name="Schmitzberger F.F."/>
            <person name="Sherlock G."/>
            <person name="Shah P."/>
            <person name="Silverstein K.A."/>
            <person name="Skrzypek M.S."/>
            <person name="Soll D."/>
            <person name="Staggs R."/>
            <person name="Stansfield I."/>
            <person name="Stumpf M.P."/>
            <person name="Sudbery P.E."/>
            <person name="Srikantha T."/>
            <person name="Zeng Q."/>
            <person name="Berman J."/>
            <person name="Berriman M."/>
            <person name="Heitman J."/>
            <person name="Gow N.A."/>
            <person name="Lorenz M.C."/>
            <person name="Birren B.W."/>
            <person name="Kellis M."/>
            <person name="Cuomo C.A."/>
        </authorList>
    </citation>
    <scope>NUCLEOTIDE SEQUENCE [LARGE SCALE GENOMIC DNA]</scope>
    <source>
        <strain evidence="15">ATCC 11503 / BCRC 21390 / CBS 2605 / JCM 1781 / NBRC 1676 / NRRL YB-4239</strain>
    </source>
</reference>
<dbReference type="EMBL" id="CH981528">
    <property type="protein sequence ID" value="EDK45574.1"/>
    <property type="molecule type" value="Genomic_DNA"/>
</dbReference>
<dbReference type="GO" id="GO:0005524">
    <property type="term" value="F:ATP binding"/>
    <property type="evidence" value="ECO:0007669"/>
    <property type="project" value="UniProtKB-KW"/>
</dbReference>
<dbReference type="InterPro" id="IPR011009">
    <property type="entry name" value="Kinase-like_dom_sf"/>
</dbReference>
<evidence type="ECO:0000256" key="7">
    <source>
        <dbReference type="ARBA" id="ARBA00022777"/>
    </source>
</evidence>
<dbReference type="OrthoDB" id="10264149at2759"/>
<name>A5E2B6_LODEL</name>
<evidence type="ECO:0000259" key="12">
    <source>
        <dbReference type="PROSITE" id="PS50290"/>
    </source>
</evidence>
<dbReference type="PANTHER" id="PTHR10048:SF22">
    <property type="entry name" value="PHOSPHATIDYLINOSITOL 4-KINASE BETA"/>
    <property type="match status" value="1"/>
</dbReference>
<dbReference type="KEGG" id="lel:PVL30_004580"/>
<dbReference type="InterPro" id="IPR016024">
    <property type="entry name" value="ARM-type_fold"/>
</dbReference>
<dbReference type="GO" id="GO:0043001">
    <property type="term" value="P:Golgi to plasma membrane protein transport"/>
    <property type="evidence" value="ECO:0007669"/>
    <property type="project" value="UniProtKB-ARBA"/>
</dbReference>
<feature type="region of interest" description="Disordered" evidence="11">
    <location>
        <begin position="522"/>
        <end position="546"/>
    </location>
</feature>
<evidence type="ECO:0000256" key="8">
    <source>
        <dbReference type="ARBA" id="ARBA00022840"/>
    </source>
</evidence>
<dbReference type="InParanoid" id="A5E2B6"/>
<evidence type="ECO:0000256" key="6">
    <source>
        <dbReference type="ARBA" id="ARBA00022741"/>
    </source>
</evidence>
<evidence type="ECO:0000313" key="14">
    <source>
        <dbReference type="EMBL" id="EDK45574.1"/>
    </source>
</evidence>
<evidence type="ECO:0000256" key="3">
    <source>
        <dbReference type="ARBA" id="ARBA00006209"/>
    </source>
</evidence>
<feature type="domain" description="PIK helical" evidence="13">
    <location>
        <begin position="1"/>
        <end position="119"/>
    </location>
</feature>
<dbReference type="Proteomes" id="UP000001996">
    <property type="component" value="Unassembled WGS sequence"/>
</dbReference>
<dbReference type="HOGENOM" id="CLU_002446_2_0_1"/>
<dbReference type="SMART" id="SM00146">
    <property type="entry name" value="PI3Kc"/>
    <property type="match status" value="1"/>
</dbReference>
<dbReference type="GO" id="GO:0140504">
    <property type="term" value="P:microlipophagy"/>
    <property type="evidence" value="ECO:0007669"/>
    <property type="project" value="EnsemblFungi"/>
</dbReference>
<dbReference type="Gene3D" id="3.30.1010.10">
    <property type="entry name" value="Phosphatidylinositol 3-kinase Catalytic Subunit, Chain A, domain 4"/>
    <property type="match status" value="1"/>
</dbReference>
<proteinExistence type="inferred from homology"/>
<dbReference type="eggNOG" id="KOG0903">
    <property type="taxonomic scope" value="Eukaryota"/>
</dbReference>
<dbReference type="InterPro" id="IPR018936">
    <property type="entry name" value="PI3/4_kinase_CS"/>
</dbReference>
<feature type="region of interest" description="Disordered" evidence="11">
    <location>
        <begin position="328"/>
        <end position="351"/>
    </location>
</feature>
<dbReference type="FunCoup" id="A5E2B6">
    <property type="interactions" value="828"/>
</dbReference>
<feature type="compositionally biased region" description="Polar residues" evidence="11">
    <location>
        <begin position="335"/>
        <end position="351"/>
    </location>
</feature>
<dbReference type="VEuPathDB" id="FungiDB:LELG_03753"/>
<keyword evidence="6" id="KW-0547">Nucleotide-binding</keyword>
<dbReference type="Pfam" id="PF00454">
    <property type="entry name" value="PI3_PI4_kinase"/>
    <property type="match status" value="1"/>
</dbReference>
<accession>A5E2B6</accession>
<comment type="function">
    <text evidence="10">Acts on phosphatidylinositol (PI) in the first committed step in the production of the second messenger inositol 1,4,5,-trisphosphate.</text>
</comment>
<dbReference type="Pfam" id="PF11522">
    <property type="entry name" value="Pik1"/>
    <property type="match status" value="1"/>
</dbReference>
<evidence type="ECO:0000256" key="9">
    <source>
        <dbReference type="ARBA" id="ARBA00023242"/>
    </source>
</evidence>
<evidence type="ECO:0000256" key="11">
    <source>
        <dbReference type="SAM" id="MobiDB-lite"/>
    </source>
</evidence>
<dbReference type="InterPro" id="IPR042236">
    <property type="entry name" value="PI3K_accessory_sf"/>
</dbReference>
<dbReference type="InterPro" id="IPR021601">
    <property type="entry name" value="Phosphatidylino_kinase_fungi"/>
</dbReference>
<keyword evidence="15" id="KW-1185">Reference proteome</keyword>
<feature type="domain" description="PI3K/PI4K catalytic" evidence="12">
    <location>
        <begin position="718"/>
        <end position="1000"/>
    </location>
</feature>
<dbReference type="GO" id="GO:0042998">
    <property type="term" value="P:positive regulation of Golgi to plasma membrane protein transport"/>
    <property type="evidence" value="ECO:0007669"/>
    <property type="project" value="EnsemblFungi"/>
</dbReference>
<dbReference type="GO" id="GO:0005634">
    <property type="term" value="C:nucleus"/>
    <property type="evidence" value="ECO:0007669"/>
    <property type="project" value="UniProtKB-SubCell"/>
</dbReference>
<dbReference type="FunFam" id="1.10.1070.11:FF:000016">
    <property type="entry name" value="PIK1p Phosphatidylinositol 4-kinase"/>
    <property type="match status" value="1"/>
</dbReference>
<dbReference type="GO" id="GO:0004430">
    <property type="term" value="F:1-phosphatidylinositol 4-kinase activity"/>
    <property type="evidence" value="ECO:0007669"/>
    <property type="project" value="UniProtKB-EC"/>
</dbReference>
<comment type="subcellular location">
    <subcellularLocation>
        <location evidence="2">Nucleus</location>
    </subcellularLocation>
</comment>
<feature type="region of interest" description="Disordered" evidence="11">
    <location>
        <begin position="606"/>
        <end position="627"/>
    </location>
</feature>
<keyword evidence="9" id="KW-0539">Nucleus</keyword>
<gene>
    <name evidence="14" type="ORF">LELG_03753</name>
</gene>
<dbReference type="FunFam" id="3.30.1010.10:FF:000021">
    <property type="entry name" value="Phosphatidylinositol 4-kinase"/>
    <property type="match status" value="1"/>
</dbReference>
<dbReference type="PROSITE" id="PS50290">
    <property type="entry name" value="PI3_4_KINASE_3"/>
    <property type="match status" value="1"/>
</dbReference>
<feature type="region of interest" description="Disordered" evidence="11">
    <location>
        <begin position="246"/>
        <end position="272"/>
    </location>
</feature>
<dbReference type="PROSITE" id="PS51545">
    <property type="entry name" value="PIK_HELICAL"/>
    <property type="match status" value="1"/>
</dbReference>
<dbReference type="GO" id="GO:0006897">
    <property type="term" value="P:endocytosis"/>
    <property type="evidence" value="ECO:0007669"/>
    <property type="project" value="EnsemblFungi"/>
</dbReference>
<dbReference type="GO" id="GO:0050714">
    <property type="term" value="P:positive regulation of protein secretion"/>
    <property type="evidence" value="ECO:0007669"/>
    <property type="project" value="EnsemblFungi"/>
</dbReference>
<evidence type="ECO:0000256" key="10">
    <source>
        <dbReference type="ARBA" id="ARBA00053476"/>
    </source>
</evidence>
<evidence type="ECO:0000256" key="1">
    <source>
        <dbReference type="ARBA" id="ARBA00001686"/>
    </source>
</evidence>
<dbReference type="PANTHER" id="PTHR10048">
    <property type="entry name" value="PHOSPHATIDYLINOSITOL KINASE"/>
    <property type="match status" value="1"/>
</dbReference>
<dbReference type="InterPro" id="IPR036940">
    <property type="entry name" value="PI3/4_kinase_cat_sf"/>
</dbReference>
<dbReference type="EC" id="2.7.1.67" evidence="4"/>
<dbReference type="OMA" id="TQDYVDV"/>
<dbReference type="STRING" id="379508.A5E2B6"/>
<evidence type="ECO:0000256" key="5">
    <source>
        <dbReference type="ARBA" id="ARBA00022679"/>
    </source>
</evidence>
<feature type="compositionally biased region" description="Acidic residues" evidence="11">
    <location>
        <begin position="248"/>
        <end position="261"/>
    </location>
</feature>
<dbReference type="Gene3D" id="6.10.140.1260">
    <property type="match status" value="1"/>
</dbReference>
<organism evidence="14 15">
    <name type="scientific">Lodderomyces elongisporus (strain ATCC 11503 / CBS 2605 / JCM 1781 / NBRC 1676 / NRRL YB-4239)</name>
    <name type="common">Yeast</name>
    <name type="synonym">Saccharomyces elongisporus</name>
    <dbReference type="NCBI Taxonomy" id="379508"/>
    <lineage>
        <taxon>Eukaryota</taxon>
        <taxon>Fungi</taxon>
        <taxon>Dikarya</taxon>
        <taxon>Ascomycota</taxon>
        <taxon>Saccharomycotina</taxon>
        <taxon>Pichiomycetes</taxon>
        <taxon>Debaryomycetaceae</taxon>
        <taxon>Candida/Lodderomyces clade</taxon>
        <taxon>Lodderomyces</taxon>
    </lineage>
</organism>
<dbReference type="GeneID" id="5231801"/>
<dbReference type="InterPro" id="IPR049160">
    <property type="entry name" value="PI4KB-PIK1_PIK"/>
</dbReference>
<evidence type="ECO:0000256" key="2">
    <source>
        <dbReference type="ARBA" id="ARBA00004123"/>
    </source>
</evidence>
<evidence type="ECO:0000313" key="15">
    <source>
        <dbReference type="Proteomes" id="UP000001996"/>
    </source>
</evidence>
<keyword evidence="7 14" id="KW-0418">Kinase</keyword>
<dbReference type="GO" id="GO:0005802">
    <property type="term" value="C:trans-Golgi network"/>
    <property type="evidence" value="ECO:0007669"/>
    <property type="project" value="EnsemblFungi"/>
</dbReference>
<dbReference type="SUPFAM" id="SSF48371">
    <property type="entry name" value="ARM repeat"/>
    <property type="match status" value="1"/>
</dbReference>
<comment type="catalytic activity">
    <reaction evidence="1">
        <text>a 1,2-diacyl-sn-glycero-3-phospho-(1D-myo-inositol) + ATP = a 1,2-diacyl-sn-glycero-3-phospho-(1D-myo-inositol 4-phosphate) + ADP + H(+)</text>
        <dbReference type="Rhea" id="RHEA:19877"/>
        <dbReference type="ChEBI" id="CHEBI:15378"/>
        <dbReference type="ChEBI" id="CHEBI:30616"/>
        <dbReference type="ChEBI" id="CHEBI:57880"/>
        <dbReference type="ChEBI" id="CHEBI:58178"/>
        <dbReference type="ChEBI" id="CHEBI:456216"/>
        <dbReference type="EC" id="2.7.1.67"/>
    </reaction>
</comment>
<dbReference type="AlphaFoldDB" id="A5E2B6"/>
<dbReference type="InterPro" id="IPR000403">
    <property type="entry name" value="PI3/4_kinase_cat_dom"/>
</dbReference>
<protein>
    <recommendedName>
        <fullName evidence="4">1-phosphatidylinositol 4-kinase</fullName>
        <ecNumber evidence="4">2.7.1.67</ecNumber>
    </recommendedName>
</protein>
<sequence>MDGINNVREKINSPDLSLLQCIDLLRIHCSNIGLLHALVNRLYSYPYEEVEFFIPQFVQLLVMFETDSVALEEFLLDHCASYPHFSLTVFWVLQAFLFELRNEPTSYAFQIVRNLINKLQDILFNYDIPSVKEPKFRENPLPALVLCGAVASSFATPSLNNYISKMIKSQGKQQRSLVFKLANFQKTLTKNLTMKNQATSTLEAIGDNLSKEDLQEAIQISSSSSSPVLSGKEILANSRRLANQYLLDDSEETGVGTDEEDTRSNRPRSSTLNHAFSIAEDQIKINTAIKLKKRRSLKAMHLHSSIPGAGLGGVGASGISGISGTSGTSGAAAALNSQSGLDRPSQVQTQSLPDLTRSMSRPELPVTESEYLVNQVRYSADSYLAKGWPRRAAIANKSYQELLKILRVNYSKKQTEFMMSLQDISMRLSLVPKAARVSALRAELSILNDTILPSEIDIPQLLPHTSNRNKKFHKILRLNINEACVLNSAERVPYLLLIEYLSDEFDFNPFTEYNQKLITEKLQSRESKNSPDISANTTIDNGNNINNINSNNTINNSNNFDQESITSDAQSSFIAGVGGDDGKFLPLDETDLGELSIIDSHVISGNRSRSQSGNFSPGGSNSIASGSLPAAPQSLNAADTTLYLADQMRIASLMLQQLENSGQANSQQFLSIKTRIIDSMISLQDRFESIDYEKMKELRTDEQGAGQRKLENDFKIGEDWEAKKRRIRKASAYGHLKNWELCSVIVKNGDDLPQEAFACQLIILISNIWKKYGIHFWTKKMKILITSANAGLVETITNSMSIHSIKKSLTELSIASGENSKGRIFTLRDYFEKLFGPPSSRAYRRAQGNFATSLASYSVICYVLQIKDRHNGNIMIDHEGHIIHIDFGFLLGNSPGSNIGFEAAPFKLTTEYIDLLGGMESEHYQTFVSVFKDCFRVLRKEWTQIVSIVELMQKDSNLPCFNNGDNTSVLLKQRLQLQLSDDDLDAFAETYLINKSLNSLYTRWYDQFQLITQGIFA</sequence>
<dbReference type="InterPro" id="IPR001263">
    <property type="entry name" value="PI3K_accessory_dom"/>
</dbReference>
<dbReference type="GO" id="GO:0048015">
    <property type="term" value="P:phosphatidylinositol-mediated signaling"/>
    <property type="evidence" value="ECO:0007669"/>
    <property type="project" value="TreeGrafter"/>
</dbReference>
<dbReference type="Gene3D" id="1.10.1070.11">
    <property type="entry name" value="Phosphatidylinositol 3-/4-kinase, catalytic domain"/>
    <property type="match status" value="1"/>
</dbReference>
<feature type="compositionally biased region" description="Polar residues" evidence="11">
    <location>
        <begin position="606"/>
        <end position="625"/>
    </location>
</feature>
<dbReference type="PROSITE" id="PS00916">
    <property type="entry name" value="PI3_4_KINASE_2"/>
    <property type="match status" value="1"/>
</dbReference>
<dbReference type="GO" id="GO:0046854">
    <property type="term" value="P:phosphatidylinositol phosphate biosynthetic process"/>
    <property type="evidence" value="ECO:0007669"/>
    <property type="project" value="EnsemblFungi"/>
</dbReference>